<reference evidence="1" key="1">
    <citation type="submission" date="2022-02" db="EMBL/GenBank/DDBJ databases">
        <title>Plant Genome Project.</title>
        <authorList>
            <person name="Zhang R.-G."/>
        </authorList>
    </citation>
    <scope>NUCLEOTIDE SEQUENCE</scope>
    <source>
        <strain evidence="1">AT1</strain>
    </source>
</reference>
<dbReference type="EMBL" id="CM046388">
    <property type="protein sequence ID" value="KAI8574222.1"/>
    <property type="molecule type" value="Genomic_DNA"/>
</dbReference>
<accession>A0ACC0Q838</accession>
<keyword evidence="2" id="KW-1185">Reference proteome</keyword>
<comment type="caution">
    <text evidence="1">The sequence shown here is derived from an EMBL/GenBank/DDBJ whole genome shotgun (WGS) entry which is preliminary data.</text>
</comment>
<sequence length="188" mass="21316">MKDQAFLVTYPVASIKLFPKSVIMVETIPANPSKTRAKPFNNPTTEFPVCSIRTPSADPIASAETEIPSLITSKRVEKLLPITSTKETKKDSANDLMPSESCSIATFIAPPESFNAWITSTRRYAVAVRIKRERRFVIAVTAKKTKFRRTRTIFSWVSEEPAEDEAEEEDFEEEGEYLICYYLIVPNR</sequence>
<gene>
    <name evidence="1" type="ORF">RHMOL_Rhmol01G0338000</name>
</gene>
<evidence type="ECO:0000313" key="2">
    <source>
        <dbReference type="Proteomes" id="UP001062846"/>
    </source>
</evidence>
<evidence type="ECO:0000313" key="1">
    <source>
        <dbReference type="EMBL" id="KAI8574222.1"/>
    </source>
</evidence>
<name>A0ACC0Q838_RHOML</name>
<protein>
    <submittedName>
        <fullName evidence="1">Uncharacterized protein</fullName>
    </submittedName>
</protein>
<dbReference type="Proteomes" id="UP001062846">
    <property type="component" value="Chromosome 1"/>
</dbReference>
<organism evidence="1 2">
    <name type="scientific">Rhododendron molle</name>
    <name type="common">Chinese azalea</name>
    <name type="synonym">Azalea mollis</name>
    <dbReference type="NCBI Taxonomy" id="49168"/>
    <lineage>
        <taxon>Eukaryota</taxon>
        <taxon>Viridiplantae</taxon>
        <taxon>Streptophyta</taxon>
        <taxon>Embryophyta</taxon>
        <taxon>Tracheophyta</taxon>
        <taxon>Spermatophyta</taxon>
        <taxon>Magnoliopsida</taxon>
        <taxon>eudicotyledons</taxon>
        <taxon>Gunneridae</taxon>
        <taxon>Pentapetalae</taxon>
        <taxon>asterids</taxon>
        <taxon>Ericales</taxon>
        <taxon>Ericaceae</taxon>
        <taxon>Ericoideae</taxon>
        <taxon>Rhodoreae</taxon>
        <taxon>Rhododendron</taxon>
    </lineage>
</organism>
<proteinExistence type="predicted"/>